<proteinExistence type="predicted"/>
<dbReference type="Proteomes" id="UP000824161">
    <property type="component" value="Unassembled WGS sequence"/>
</dbReference>
<reference evidence="1" key="2">
    <citation type="journal article" date="2021" name="PeerJ">
        <title>Extensive microbial diversity within the chicken gut microbiome revealed by metagenomics and culture.</title>
        <authorList>
            <person name="Gilroy R."/>
            <person name="Ravi A."/>
            <person name="Getino M."/>
            <person name="Pursley I."/>
            <person name="Horton D.L."/>
            <person name="Alikhan N.F."/>
            <person name="Baker D."/>
            <person name="Gharbi K."/>
            <person name="Hall N."/>
            <person name="Watson M."/>
            <person name="Adriaenssens E.M."/>
            <person name="Foster-Nyarko E."/>
            <person name="Jarju S."/>
            <person name="Secka A."/>
            <person name="Antonio M."/>
            <person name="Oren A."/>
            <person name="Chaudhuri R.R."/>
            <person name="La Ragione R."/>
            <person name="Hildebrand F."/>
            <person name="Pallen M.J."/>
        </authorList>
    </citation>
    <scope>NUCLEOTIDE SEQUENCE</scope>
    <source>
        <strain evidence="1">1383</strain>
    </source>
</reference>
<dbReference type="AlphaFoldDB" id="A0A9D1KUG0"/>
<reference evidence="1" key="1">
    <citation type="submission" date="2020-10" db="EMBL/GenBank/DDBJ databases">
        <authorList>
            <person name="Gilroy R."/>
        </authorList>
    </citation>
    <scope>NUCLEOTIDE SEQUENCE</scope>
    <source>
        <strain evidence="1">1383</strain>
    </source>
</reference>
<name>A0A9D1KUG0_9FLAO</name>
<sequence length="277" mass="30689">MTATTPGTRLALEDDHSTVEWTSDDCLFLLPRDPQSAWEYPYTLNLDPQSLSNHNTRADFVYNKNYRTTGWNMGRDLPAGEYDVVYVNPKLDMMTMMSTVDSLVFSVSLISQVSQFDPTGLQSTSMYSPGTLYIEQGSAEGSISLVHTSAMVGIPIQLGTNTTGQEVYLDSVKVVAANGATPFSAMVHINREDKSKINYYFPASELKRSWETPVLLQSGESVYAHILVYPTVTGDVTVEVYGHLADGTLLSFDFPRPGRTLEAGYHYDVDTKVLDVH</sequence>
<dbReference type="EMBL" id="DVLY01000097">
    <property type="protein sequence ID" value="HIT98015.1"/>
    <property type="molecule type" value="Genomic_DNA"/>
</dbReference>
<organism evidence="1 2">
    <name type="scientific">Candidatus Merdimorpha stercoravium</name>
    <dbReference type="NCBI Taxonomy" id="2840863"/>
    <lineage>
        <taxon>Bacteria</taxon>
        <taxon>Pseudomonadati</taxon>
        <taxon>Bacteroidota</taxon>
        <taxon>Flavobacteriia</taxon>
        <taxon>Flavobacteriales</taxon>
        <taxon>Candidatus Merdimorpha</taxon>
    </lineage>
</organism>
<accession>A0A9D1KUG0</accession>
<comment type="caution">
    <text evidence="1">The sequence shown here is derived from an EMBL/GenBank/DDBJ whole genome shotgun (WGS) entry which is preliminary data.</text>
</comment>
<evidence type="ECO:0000313" key="1">
    <source>
        <dbReference type="EMBL" id="HIT98015.1"/>
    </source>
</evidence>
<evidence type="ECO:0000313" key="2">
    <source>
        <dbReference type="Proteomes" id="UP000824161"/>
    </source>
</evidence>
<protein>
    <submittedName>
        <fullName evidence="1">Uncharacterized protein</fullName>
    </submittedName>
</protein>
<gene>
    <name evidence="1" type="ORF">IAC44_04165</name>
</gene>